<accession>A0A0H5C216</accession>
<evidence type="ECO:0000313" key="3">
    <source>
        <dbReference type="Proteomes" id="UP000038830"/>
    </source>
</evidence>
<gene>
    <name evidence="2" type="ORF">BN1211_2040</name>
</gene>
<dbReference type="Proteomes" id="UP000038830">
    <property type="component" value="Unassembled WGS sequence"/>
</dbReference>
<dbReference type="EMBL" id="CDQK01000002">
    <property type="protein sequence ID" value="CEP21833.1"/>
    <property type="molecule type" value="Genomic_DNA"/>
</dbReference>
<protein>
    <submittedName>
        <fullName evidence="2">Uncharacterized protein</fullName>
    </submittedName>
</protein>
<feature type="compositionally biased region" description="Basic and acidic residues" evidence="1">
    <location>
        <begin position="191"/>
        <end position="228"/>
    </location>
</feature>
<name>A0A0H5C216_CYBJN</name>
<organism evidence="2 3">
    <name type="scientific">Cyberlindnera jadinii (strain ATCC 18201 / CBS 1600 / BCRC 20928 / JCM 3617 / NBRC 0987 / NRRL Y-1542)</name>
    <name type="common">Torula yeast</name>
    <name type="synonym">Candida utilis</name>
    <dbReference type="NCBI Taxonomy" id="983966"/>
    <lineage>
        <taxon>Eukaryota</taxon>
        <taxon>Fungi</taxon>
        <taxon>Dikarya</taxon>
        <taxon>Ascomycota</taxon>
        <taxon>Saccharomycotina</taxon>
        <taxon>Saccharomycetes</taxon>
        <taxon>Phaffomycetales</taxon>
        <taxon>Phaffomycetaceae</taxon>
        <taxon>Cyberlindnera</taxon>
    </lineage>
</organism>
<feature type="compositionally biased region" description="Acidic residues" evidence="1">
    <location>
        <begin position="45"/>
        <end position="56"/>
    </location>
</feature>
<feature type="region of interest" description="Disordered" evidence="1">
    <location>
        <begin position="1"/>
        <end position="228"/>
    </location>
</feature>
<evidence type="ECO:0000313" key="2">
    <source>
        <dbReference type="EMBL" id="CEP21833.1"/>
    </source>
</evidence>
<reference evidence="3" key="1">
    <citation type="journal article" date="2015" name="J. Biotechnol.">
        <title>The structure of the Cyberlindnera jadinii genome and its relation to Candida utilis analyzed by the occurrence of single nucleotide polymorphisms.</title>
        <authorList>
            <person name="Rupp O."/>
            <person name="Brinkrolf K."/>
            <person name="Buerth C."/>
            <person name="Kunigo M."/>
            <person name="Schneider J."/>
            <person name="Jaenicke S."/>
            <person name="Goesmann A."/>
            <person name="Puehler A."/>
            <person name="Jaeger K.-E."/>
            <person name="Ernst J.F."/>
        </authorList>
    </citation>
    <scope>NUCLEOTIDE SEQUENCE [LARGE SCALE GENOMIC DNA]</scope>
    <source>
        <strain evidence="3">ATCC 18201 / CBS 1600 / BCRC 20928 / JCM 3617 / NBRC 0987 / NRRL Y-1542</strain>
    </source>
</reference>
<feature type="compositionally biased region" description="Basic and acidic residues" evidence="1">
    <location>
        <begin position="91"/>
        <end position="137"/>
    </location>
</feature>
<feature type="region of interest" description="Disordered" evidence="1">
    <location>
        <begin position="239"/>
        <end position="258"/>
    </location>
</feature>
<feature type="compositionally biased region" description="Basic and acidic residues" evidence="1">
    <location>
        <begin position="146"/>
        <end position="178"/>
    </location>
</feature>
<sequence length="258" mass="29228">MRLASKWADEPDLVEEAQEQDHMKDANVITCKKGQPLVSRWAESSGDEEDGGEEEEPVRLERRGGKKETRHKGRGDLASRLGQLAVSAGDHTGDGRGGHRDEHHGNDHGDHDHHDHHHGDQEADDRPPPTKAARDFAARLGIKLDNGPKSHTEAERKHSRDKKMRSSTEWDRGKRDSAHQASPSRSVARKPHGDAPRSHKSDGKHREPRTGHNKKKQEEDKPFNQEEFNRIFAKEYQLNEDIANGKKVDWSAFDDDDF</sequence>
<evidence type="ECO:0000256" key="1">
    <source>
        <dbReference type="SAM" id="MobiDB-lite"/>
    </source>
</evidence>
<feature type="compositionally biased region" description="Basic and acidic residues" evidence="1">
    <location>
        <begin position="57"/>
        <end position="67"/>
    </location>
</feature>
<dbReference type="AlphaFoldDB" id="A0A0H5C216"/>
<proteinExistence type="predicted"/>